<proteinExistence type="predicted"/>
<evidence type="ECO:0000313" key="1">
    <source>
        <dbReference type="EMBL" id="SPC22988.1"/>
    </source>
</evidence>
<sequence length="125" mass="13701">MQSESCYRGHIGRRRTRVATAAAAAAAAACLRWNRRSSQLVSRTPLARSAVIECLVIRCRRSLRSPPVEPGPDHPAHLFTVKDCCYDPDEVVHGHLFATAFADALALLASPDASRPATQRRHTND</sequence>
<evidence type="ECO:0000313" key="2">
    <source>
        <dbReference type="Proteomes" id="UP000257139"/>
    </source>
</evidence>
<accession>A0A7Z7JGU7</accession>
<dbReference type="EMBL" id="LT978514">
    <property type="protein sequence ID" value="SPC22988.1"/>
    <property type="molecule type" value="Genomic_DNA"/>
</dbReference>
<name>A0A7Z7JGU7_9BURK</name>
<gene>
    <name evidence="1" type="ORF">CBM2594_B50229</name>
</gene>
<dbReference type="Proteomes" id="UP000257139">
    <property type="component" value="Chromosome CBM2594_b"/>
</dbReference>
<dbReference type="AlphaFoldDB" id="A0A7Z7JGU7"/>
<protein>
    <submittedName>
        <fullName evidence="1">Uncharacterized protein</fullName>
    </submittedName>
</protein>
<reference evidence="1 2" key="1">
    <citation type="submission" date="2018-01" db="EMBL/GenBank/DDBJ databases">
        <authorList>
            <person name="Clerissi C."/>
        </authorList>
    </citation>
    <scope>NUCLEOTIDE SEQUENCE [LARGE SCALE GENOMIC DNA]</scope>
    <source>
        <strain evidence="1">Cupriavidus taiwanensis STM 6021</strain>
    </source>
</reference>
<organism evidence="1 2">
    <name type="scientific">Cupriavidus taiwanensis</name>
    <dbReference type="NCBI Taxonomy" id="164546"/>
    <lineage>
        <taxon>Bacteria</taxon>
        <taxon>Pseudomonadati</taxon>
        <taxon>Pseudomonadota</taxon>
        <taxon>Betaproteobacteria</taxon>
        <taxon>Burkholderiales</taxon>
        <taxon>Burkholderiaceae</taxon>
        <taxon>Cupriavidus</taxon>
    </lineage>
</organism>